<accession>A0A3N5CVB6</accession>
<name>A0A3N5CVB6_9SPHN</name>
<evidence type="ECO:0000313" key="2">
    <source>
        <dbReference type="Proteomes" id="UP000275232"/>
    </source>
</evidence>
<dbReference type="EMBL" id="RPFZ01000001">
    <property type="protein sequence ID" value="RPF70569.1"/>
    <property type="molecule type" value="Genomic_DNA"/>
</dbReference>
<dbReference type="SMART" id="SM00028">
    <property type="entry name" value="TPR"/>
    <property type="match status" value="4"/>
</dbReference>
<dbReference type="InterPro" id="IPR011990">
    <property type="entry name" value="TPR-like_helical_dom_sf"/>
</dbReference>
<dbReference type="InterPro" id="IPR019734">
    <property type="entry name" value="TPR_rpt"/>
</dbReference>
<organism evidence="1 2">
    <name type="scientific">Aurantiacibacter spongiae</name>
    <dbReference type="NCBI Taxonomy" id="2488860"/>
    <lineage>
        <taxon>Bacteria</taxon>
        <taxon>Pseudomonadati</taxon>
        <taxon>Pseudomonadota</taxon>
        <taxon>Alphaproteobacteria</taxon>
        <taxon>Sphingomonadales</taxon>
        <taxon>Erythrobacteraceae</taxon>
        <taxon>Aurantiacibacter</taxon>
    </lineage>
</organism>
<protein>
    <submittedName>
        <fullName evidence="1">Uncharacterized protein</fullName>
    </submittedName>
</protein>
<dbReference type="Gene3D" id="2.60.120.620">
    <property type="entry name" value="q2cbj1_9rhob like domain"/>
    <property type="match status" value="1"/>
</dbReference>
<gene>
    <name evidence="1" type="ORF">EG799_02225</name>
</gene>
<keyword evidence="2" id="KW-1185">Reference proteome</keyword>
<dbReference type="Pfam" id="PF13432">
    <property type="entry name" value="TPR_16"/>
    <property type="match status" value="2"/>
</dbReference>
<dbReference type="SUPFAM" id="SSF48452">
    <property type="entry name" value="TPR-like"/>
    <property type="match status" value="2"/>
</dbReference>
<proteinExistence type="predicted"/>
<dbReference type="Pfam" id="PF13759">
    <property type="entry name" value="2OG-FeII_Oxy_5"/>
    <property type="match status" value="1"/>
</dbReference>
<dbReference type="Proteomes" id="UP000275232">
    <property type="component" value="Unassembled WGS sequence"/>
</dbReference>
<dbReference type="RefSeq" id="WP_123878168.1">
    <property type="nucleotide sequence ID" value="NZ_RPFZ01000001.1"/>
</dbReference>
<dbReference type="Pfam" id="PF14559">
    <property type="entry name" value="TPR_19"/>
    <property type="match status" value="1"/>
</dbReference>
<dbReference type="Gene3D" id="1.25.40.10">
    <property type="entry name" value="Tetratricopeptide repeat domain"/>
    <property type="match status" value="3"/>
</dbReference>
<comment type="caution">
    <text evidence="1">The sequence shown here is derived from an EMBL/GenBank/DDBJ whole genome shotgun (WGS) entry which is preliminary data.</text>
</comment>
<dbReference type="AlphaFoldDB" id="A0A3N5CVB6"/>
<reference evidence="1 2" key="1">
    <citation type="submission" date="2018-11" db="EMBL/GenBank/DDBJ databases">
        <title>Erythrobacter spongiae sp. nov., isolated from a marine sponge.</title>
        <authorList>
            <person name="Zhuang L."/>
            <person name="Luo L."/>
        </authorList>
    </citation>
    <scope>NUCLEOTIDE SEQUENCE [LARGE SCALE GENOMIC DNA]</scope>
    <source>
        <strain evidence="1 2">HN-E23</strain>
    </source>
</reference>
<sequence length="562" mass="61439">MTTAPDDYRVRAQRLAQAGDRHGALEVMARGVQQHPRDAAMANSAGNAAMRAGAFERAEGFFARACDLARGHVEYAVNRAIALGRLERNREALTILSAIEGHAARDARYCSTRATAARGVGDLAQAAAWYDRSIALAPTGARALHGRARIAVERGEDDAVARFERALEVNAGDAEAWLGLAEALDAEGNSARAADIAEQLAAQAPGWIPALRFAAQLRLARGEDDFDRPFSQASMARPDDPEIAAEHIAVLERHEKFSEALEKAETAYRRFPDDPRFALLAADAASTAGKTCRADDLFDRVPPETPGRRLLEARHHLRQGRPGKTDGVLERLLREEPDNIGAWAVRDLAWRMMDDDRAEWLHGQDGLVQMVELPAADLVLAGTVPLLHDLHDHAAFPLGQSLRGGTQTRGRLFDRTEPALTRLHAALCDALVDFRNRLPPADPDHPLLRHRDAGWVIARAWSVRLSGGGDRHAGHIHPEGIVSSALYCDLPEHGDPSSQDGWIELGRPPRHLVDLPPLRTLEPRKGRLALFPSTLYHGTRPFPSGWRMTVAFDVAPASEGEP</sequence>
<dbReference type="OrthoDB" id="9783136at2"/>
<evidence type="ECO:0000313" key="1">
    <source>
        <dbReference type="EMBL" id="RPF70569.1"/>
    </source>
</evidence>
<dbReference type="InterPro" id="IPR012668">
    <property type="entry name" value="CHP02466"/>
</dbReference>